<accession>A0A8J4R3B1</accession>
<evidence type="ECO:0000313" key="2">
    <source>
        <dbReference type="EMBL" id="KAF3955501.1"/>
    </source>
</evidence>
<evidence type="ECO:0008006" key="4">
    <source>
        <dbReference type="Google" id="ProtNLM"/>
    </source>
</evidence>
<sequence length="116" mass="12993">MANQKHLFSFIILLLLSLGRNKHSMADDVIRVGVVLDLNSTVGEVAESYILMAVSDFYAVNANYRTRLSLFTRDSKDDVVGAACAGNYNSHTHPKRLKVQICIILVELKLLSLLEW</sequence>
<evidence type="ECO:0000313" key="3">
    <source>
        <dbReference type="Proteomes" id="UP000737018"/>
    </source>
</evidence>
<dbReference type="PANTHER" id="PTHR34836:SF7">
    <property type="entry name" value="RECEPTOR LIGAND BINDING REGION DOMAIN-CONTAINING PROTEIN"/>
    <property type="match status" value="1"/>
</dbReference>
<name>A0A8J4R3B1_9ROSI</name>
<feature type="signal peptide" evidence="1">
    <location>
        <begin position="1"/>
        <end position="26"/>
    </location>
</feature>
<dbReference type="OrthoDB" id="1751005at2759"/>
<dbReference type="Proteomes" id="UP000737018">
    <property type="component" value="Unassembled WGS sequence"/>
</dbReference>
<dbReference type="AlphaFoldDB" id="A0A8J4R3B1"/>
<organism evidence="2 3">
    <name type="scientific">Castanea mollissima</name>
    <name type="common">Chinese chestnut</name>
    <dbReference type="NCBI Taxonomy" id="60419"/>
    <lineage>
        <taxon>Eukaryota</taxon>
        <taxon>Viridiplantae</taxon>
        <taxon>Streptophyta</taxon>
        <taxon>Embryophyta</taxon>
        <taxon>Tracheophyta</taxon>
        <taxon>Spermatophyta</taxon>
        <taxon>Magnoliopsida</taxon>
        <taxon>eudicotyledons</taxon>
        <taxon>Gunneridae</taxon>
        <taxon>Pentapetalae</taxon>
        <taxon>rosids</taxon>
        <taxon>fabids</taxon>
        <taxon>Fagales</taxon>
        <taxon>Fagaceae</taxon>
        <taxon>Castanea</taxon>
    </lineage>
</organism>
<keyword evidence="3" id="KW-1185">Reference proteome</keyword>
<protein>
    <recommendedName>
        <fullName evidence="4">Glutamate receptor</fullName>
    </recommendedName>
</protein>
<comment type="caution">
    <text evidence="2">The sequence shown here is derived from an EMBL/GenBank/DDBJ whole genome shotgun (WGS) entry which is preliminary data.</text>
</comment>
<dbReference type="InterPro" id="IPR015683">
    <property type="entry name" value="Ionotropic_Glu_rcpt"/>
</dbReference>
<evidence type="ECO:0000256" key="1">
    <source>
        <dbReference type="SAM" id="SignalP"/>
    </source>
</evidence>
<feature type="chain" id="PRO_5035307544" description="Glutamate receptor" evidence="1">
    <location>
        <begin position="27"/>
        <end position="116"/>
    </location>
</feature>
<dbReference type="PANTHER" id="PTHR34836">
    <property type="entry name" value="OS06G0188250 PROTEIN"/>
    <property type="match status" value="1"/>
</dbReference>
<keyword evidence="1" id="KW-0732">Signal</keyword>
<reference evidence="2" key="1">
    <citation type="submission" date="2020-03" db="EMBL/GenBank/DDBJ databases">
        <title>Castanea mollissima Vanexum genome sequencing.</title>
        <authorList>
            <person name="Staton M."/>
        </authorList>
    </citation>
    <scope>NUCLEOTIDE SEQUENCE</scope>
    <source>
        <tissue evidence="2">Leaf</tissue>
    </source>
</reference>
<dbReference type="EMBL" id="JRKL02003361">
    <property type="protein sequence ID" value="KAF3955501.1"/>
    <property type="molecule type" value="Genomic_DNA"/>
</dbReference>
<proteinExistence type="predicted"/>
<gene>
    <name evidence="2" type="ORF">CMV_019282</name>
</gene>